<feature type="region of interest" description="Disordered" evidence="4">
    <location>
        <begin position="421"/>
        <end position="640"/>
    </location>
</feature>
<name>A0A6J0BWA5_NEOLC</name>
<keyword evidence="3" id="KW-0325">Glycoprotein</keyword>
<protein>
    <submittedName>
        <fullName evidence="8 9">Adipocyte plasma membrane-associated protein</fullName>
    </submittedName>
</protein>
<gene>
    <name evidence="8 9" type="primary">LOC107223543</name>
</gene>
<dbReference type="RefSeq" id="XP_015518729.2">
    <property type="nucleotide sequence ID" value="XM_015663243.2"/>
</dbReference>
<dbReference type="InterPro" id="IPR011042">
    <property type="entry name" value="6-blade_b-propeller_TolB-like"/>
</dbReference>
<feature type="compositionally biased region" description="Polar residues" evidence="4">
    <location>
        <begin position="604"/>
        <end position="630"/>
    </location>
</feature>
<evidence type="ECO:0000313" key="7">
    <source>
        <dbReference type="Proteomes" id="UP000829291"/>
    </source>
</evidence>
<feature type="domain" description="Strictosidine synthase conserved region" evidence="6">
    <location>
        <begin position="167"/>
        <end position="252"/>
    </location>
</feature>
<proteinExistence type="inferred from homology"/>
<dbReference type="OrthoDB" id="5307922at2759"/>
<dbReference type="RefSeq" id="XP_015518730.2">
    <property type="nucleotide sequence ID" value="XM_015663244.2"/>
</dbReference>
<dbReference type="SUPFAM" id="SSF63829">
    <property type="entry name" value="Calcium-dependent phosphotriesterase"/>
    <property type="match status" value="1"/>
</dbReference>
<dbReference type="Pfam" id="PF20067">
    <property type="entry name" value="SSL_N"/>
    <property type="match status" value="1"/>
</dbReference>
<feature type="compositionally biased region" description="Low complexity" evidence="4">
    <location>
        <begin position="464"/>
        <end position="486"/>
    </location>
</feature>
<keyword evidence="5" id="KW-0812">Transmembrane</keyword>
<dbReference type="KEGG" id="nlo:107223543"/>
<keyword evidence="5" id="KW-1133">Transmembrane helix</keyword>
<dbReference type="PANTHER" id="PTHR10426">
    <property type="entry name" value="STRICTOSIDINE SYNTHASE-RELATED"/>
    <property type="match status" value="1"/>
</dbReference>
<dbReference type="Pfam" id="PF03088">
    <property type="entry name" value="Str_synth"/>
    <property type="match status" value="1"/>
</dbReference>
<dbReference type="GeneID" id="107223543"/>
<feature type="compositionally biased region" description="Polar residues" evidence="4">
    <location>
        <begin position="487"/>
        <end position="508"/>
    </location>
</feature>
<dbReference type="PANTHER" id="PTHR10426:SF88">
    <property type="entry name" value="ADIPOCYTE PLASMA MEMBRANE-ASSOCIATED PROTEIN HEMOMUCIN-RELATED"/>
    <property type="match status" value="1"/>
</dbReference>
<keyword evidence="2" id="KW-0597">Phosphoprotein</keyword>
<dbReference type="InterPro" id="IPR018119">
    <property type="entry name" value="Strictosidine_synth_cons-reg"/>
</dbReference>
<reference evidence="8 9" key="1">
    <citation type="submission" date="2025-05" db="UniProtKB">
        <authorList>
            <consortium name="RefSeq"/>
        </authorList>
    </citation>
    <scope>IDENTIFICATION</scope>
    <source>
        <tissue evidence="8 9">Thorax and Abdomen</tissue>
    </source>
</reference>
<sequence length="640" mass="69882">MGYLKSIGTTFIYIGLFLALITFLPGLPPDAQFAEYNISPPQQFLTDALKLNNRLDDAEILFEGKLKGPESFTSRNGELFTTLHGGDIVKIIGHHIVPIAKFGRPCDGVWMEKECGRPLGLQFDKNGILYVADPYNGIFKVDVMTGEYDMIVDISKPIEGKLPLLANSLDIAANGDIYWTDSSQDFILQDGVYTCLANPAGRLIKYDSSTERNTVLVANLGFANGVKLSKDESFVVVAETMTSRLSKFHLKGDKAGTAEIFIQGLPGLPDNIHTDGGDGFLVSLIVTADADHPILVQSLAPHPYIRKMLARILYLLEAPFKLVEDAYPNCYTKRAVHWIGHFESVKFLQHESVVVLRIGFDGKITDVLYTSDGKISGISSAYILKDYLYLGSPYNEYLARVPLKRAFPAMKSELNNVADNVVERQDAKTPPKSIGDSKLTGSAAAPVASGTPKPKPAPSRRKPTQVPTQQQVNVNPPTQQQKPVTVSPTNQQQQAVTTDTPTRQQQPISTVSPPRQQQPVTVTPTKRQEQQQQQKATSNPTSAGKEMRPESVKVVPAPQPAQPSPNVSKVSVEGGSENRERVKPGTAQNPNVGQQARVRPTPQPAFTKQSTTHPHQGATENPSNAQKQSPQPAPVTGRNN</sequence>
<organism evidence="7 9">
    <name type="scientific">Neodiprion lecontei</name>
    <name type="common">Redheaded pine sawfly</name>
    <dbReference type="NCBI Taxonomy" id="441921"/>
    <lineage>
        <taxon>Eukaryota</taxon>
        <taxon>Metazoa</taxon>
        <taxon>Ecdysozoa</taxon>
        <taxon>Arthropoda</taxon>
        <taxon>Hexapoda</taxon>
        <taxon>Insecta</taxon>
        <taxon>Pterygota</taxon>
        <taxon>Neoptera</taxon>
        <taxon>Endopterygota</taxon>
        <taxon>Hymenoptera</taxon>
        <taxon>Tenthredinoidea</taxon>
        <taxon>Diprionidae</taxon>
        <taxon>Diprioninae</taxon>
        <taxon>Neodiprion</taxon>
    </lineage>
</organism>
<keyword evidence="5" id="KW-0472">Membrane</keyword>
<dbReference type="Proteomes" id="UP000829291">
    <property type="component" value="Chromosome 7"/>
</dbReference>
<comment type="similarity">
    <text evidence="1">Belongs to the strictosidine synthase family.</text>
</comment>
<evidence type="ECO:0000256" key="5">
    <source>
        <dbReference type="SAM" id="Phobius"/>
    </source>
</evidence>
<evidence type="ECO:0000313" key="9">
    <source>
        <dbReference type="RefSeq" id="XP_015518730.2"/>
    </source>
</evidence>
<dbReference type="GO" id="GO:0012505">
    <property type="term" value="C:endomembrane system"/>
    <property type="evidence" value="ECO:0007669"/>
    <property type="project" value="TreeGrafter"/>
</dbReference>
<evidence type="ECO:0000313" key="8">
    <source>
        <dbReference type="RefSeq" id="XP_015518729.2"/>
    </source>
</evidence>
<evidence type="ECO:0000256" key="1">
    <source>
        <dbReference type="ARBA" id="ARBA00009191"/>
    </source>
</evidence>
<accession>A0A6J0BWA5</accession>
<evidence type="ECO:0000256" key="2">
    <source>
        <dbReference type="ARBA" id="ARBA00022553"/>
    </source>
</evidence>
<dbReference type="AlphaFoldDB" id="A0A6J0BWA5"/>
<evidence type="ECO:0000256" key="4">
    <source>
        <dbReference type="SAM" id="MobiDB-lite"/>
    </source>
</evidence>
<evidence type="ECO:0000256" key="3">
    <source>
        <dbReference type="ARBA" id="ARBA00023180"/>
    </source>
</evidence>
<dbReference type="Gene3D" id="2.120.10.30">
    <property type="entry name" value="TolB, C-terminal domain"/>
    <property type="match status" value="1"/>
</dbReference>
<dbReference type="GO" id="GO:0016787">
    <property type="term" value="F:hydrolase activity"/>
    <property type="evidence" value="ECO:0007669"/>
    <property type="project" value="TreeGrafter"/>
</dbReference>
<feature type="compositionally biased region" description="Low complexity" evidence="4">
    <location>
        <begin position="509"/>
        <end position="534"/>
    </location>
</feature>
<evidence type="ECO:0000259" key="6">
    <source>
        <dbReference type="Pfam" id="PF03088"/>
    </source>
</evidence>
<feature type="transmembrane region" description="Helical" evidence="5">
    <location>
        <begin position="7"/>
        <end position="27"/>
    </location>
</feature>
<keyword evidence="7" id="KW-1185">Reference proteome</keyword>